<dbReference type="EC" id="1.17.1.5" evidence="6"/>
<organism evidence="6 7">
    <name type="scientific">Novipirellula herctigrandis</name>
    <dbReference type="NCBI Taxonomy" id="2527986"/>
    <lineage>
        <taxon>Bacteria</taxon>
        <taxon>Pseudomonadati</taxon>
        <taxon>Planctomycetota</taxon>
        <taxon>Planctomycetia</taxon>
        <taxon>Pirellulales</taxon>
        <taxon>Pirellulaceae</taxon>
        <taxon>Novipirellula</taxon>
    </lineage>
</organism>
<evidence type="ECO:0000256" key="4">
    <source>
        <dbReference type="ARBA" id="ARBA00023004"/>
    </source>
</evidence>
<dbReference type="PROSITE" id="PS00197">
    <property type="entry name" value="2FE2S_FER_1"/>
    <property type="match status" value="1"/>
</dbReference>
<evidence type="ECO:0000256" key="1">
    <source>
        <dbReference type="ARBA" id="ARBA00022630"/>
    </source>
</evidence>
<dbReference type="GO" id="GO:0050138">
    <property type="term" value="F:nicotinate dehydrogenase activity"/>
    <property type="evidence" value="ECO:0007669"/>
    <property type="project" value="UniProtKB-EC"/>
</dbReference>
<evidence type="ECO:0000256" key="2">
    <source>
        <dbReference type="ARBA" id="ARBA00022723"/>
    </source>
</evidence>
<dbReference type="GO" id="GO:0071949">
    <property type="term" value="F:FAD binding"/>
    <property type="evidence" value="ECO:0007669"/>
    <property type="project" value="InterPro"/>
</dbReference>
<dbReference type="InterPro" id="IPR036010">
    <property type="entry name" value="2Fe-2S_ferredoxin-like_sf"/>
</dbReference>
<feature type="domain" description="FAD-binding PCMH-type" evidence="5">
    <location>
        <begin position="202"/>
        <end position="375"/>
    </location>
</feature>
<evidence type="ECO:0000256" key="3">
    <source>
        <dbReference type="ARBA" id="ARBA00022827"/>
    </source>
</evidence>
<dbReference type="SUPFAM" id="SSF47741">
    <property type="entry name" value="CO dehydrogenase ISP C-domain like"/>
    <property type="match status" value="1"/>
</dbReference>
<comment type="caution">
    <text evidence="6">The sequence shown here is derived from an EMBL/GenBank/DDBJ whole genome shotgun (WGS) entry which is preliminary data.</text>
</comment>
<dbReference type="Pfam" id="PF00941">
    <property type="entry name" value="FAD_binding_5"/>
    <property type="match status" value="1"/>
</dbReference>
<dbReference type="EMBL" id="SJPJ01000001">
    <property type="protein sequence ID" value="TWT80333.1"/>
    <property type="molecule type" value="Genomic_DNA"/>
</dbReference>
<dbReference type="Proteomes" id="UP000315010">
    <property type="component" value="Unassembled WGS sequence"/>
</dbReference>
<dbReference type="OrthoDB" id="9796880at2"/>
<dbReference type="SMART" id="SM01092">
    <property type="entry name" value="CO_deh_flav_C"/>
    <property type="match status" value="1"/>
</dbReference>
<name>A0A5C5Z0X1_9BACT</name>
<dbReference type="PANTHER" id="PTHR45444:SF3">
    <property type="entry name" value="XANTHINE DEHYDROGENASE"/>
    <property type="match status" value="1"/>
</dbReference>
<dbReference type="InterPro" id="IPR012675">
    <property type="entry name" value="Beta-grasp_dom_sf"/>
</dbReference>
<dbReference type="Gene3D" id="3.10.20.30">
    <property type="match status" value="1"/>
</dbReference>
<keyword evidence="4" id="KW-0408">Iron</keyword>
<keyword evidence="2" id="KW-0479">Metal-binding</keyword>
<evidence type="ECO:0000259" key="5">
    <source>
        <dbReference type="PROSITE" id="PS51387"/>
    </source>
</evidence>
<dbReference type="InterPro" id="IPR036318">
    <property type="entry name" value="FAD-bd_PCMH-like_sf"/>
</dbReference>
<keyword evidence="1" id="KW-0285">Flavoprotein</keyword>
<dbReference type="Gene3D" id="1.10.150.120">
    <property type="entry name" value="[2Fe-2S]-binding domain"/>
    <property type="match status" value="1"/>
</dbReference>
<dbReference type="Gene3D" id="3.30.43.10">
    <property type="entry name" value="Uridine Diphospho-n-acetylenolpyruvylglucosamine Reductase, domain 2"/>
    <property type="match status" value="1"/>
</dbReference>
<keyword evidence="3" id="KW-0274">FAD</keyword>
<dbReference type="PANTHER" id="PTHR45444">
    <property type="entry name" value="XANTHINE DEHYDROGENASE"/>
    <property type="match status" value="1"/>
</dbReference>
<dbReference type="InterPro" id="IPR016166">
    <property type="entry name" value="FAD-bd_PCMH"/>
</dbReference>
<dbReference type="SUPFAM" id="SSF54292">
    <property type="entry name" value="2Fe-2S ferredoxin-like"/>
    <property type="match status" value="1"/>
</dbReference>
<dbReference type="InterPro" id="IPR002346">
    <property type="entry name" value="Mopterin_DH_FAD-bd"/>
</dbReference>
<reference evidence="6 7" key="1">
    <citation type="submission" date="2019-02" db="EMBL/GenBank/DDBJ databases">
        <title>Deep-cultivation of Planctomycetes and their phenomic and genomic characterization uncovers novel biology.</title>
        <authorList>
            <person name="Wiegand S."/>
            <person name="Jogler M."/>
            <person name="Boedeker C."/>
            <person name="Pinto D."/>
            <person name="Vollmers J."/>
            <person name="Rivas-Marin E."/>
            <person name="Kohn T."/>
            <person name="Peeters S.H."/>
            <person name="Heuer A."/>
            <person name="Rast P."/>
            <person name="Oberbeckmann S."/>
            <person name="Bunk B."/>
            <person name="Jeske O."/>
            <person name="Meyerdierks A."/>
            <person name="Storesund J.E."/>
            <person name="Kallscheuer N."/>
            <person name="Luecker S."/>
            <person name="Lage O.M."/>
            <person name="Pohl T."/>
            <person name="Merkel B.J."/>
            <person name="Hornburger P."/>
            <person name="Mueller R.-W."/>
            <person name="Bruemmer F."/>
            <person name="Labrenz M."/>
            <person name="Spormann A.M."/>
            <person name="Op Den Camp H."/>
            <person name="Overmann J."/>
            <person name="Amann R."/>
            <person name="Jetten M.S.M."/>
            <person name="Mascher T."/>
            <person name="Medema M.H."/>
            <person name="Devos D.P."/>
            <person name="Kaster A.-K."/>
            <person name="Ovreas L."/>
            <person name="Rohde M."/>
            <person name="Galperin M.Y."/>
            <person name="Jogler C."/>
        </authorList>
    </citation>
    <scope>NUCLEOTIDE SEQUENCE [LARGE SCALE GENOMIC DNA]</scope>
    <source>
        <strain evidence="6 7">CA13</strain>
    </source>
</reference>
<accession>A0A5C5Z0X1</accession>
<dbReference type="PROSITE" id="PS51387">
    <property type="entry name" value="FAD_PCMH"/>
    <property type="match status" value="1"/>
</dbReference>
<sequence length="488" mass="53071">MRDHILLFVNGRQHRVSGADAFIPLSNFLRERLALCGTKIVCSEGDCGSCSVLCGIADAASAKPTFKYAAIDSCIRFVYQLDGCNIVTVEGIADNEKSSGQLNSVQRAMIDCHGSQCGFCTPGFVVAMTGMLENDDQPSERQWRRGLTGNLCRCTGYTPIVKAGLQCSQNRSPKINECFPPAPMVAAMSGISDDEIRIEHVVGEATQTIYCPTSLEQATNFLADNPSAKIVAGATDVGVQFNKGFCHSEIWMDLNRVSALKHLKLAGNAIVAGACATWTDIENLVEKRLPQFYEIVSVFGSPQIRNVGTIGGNIINASPIADSLPFLFVTGAELQIVGKSGTRKVNINDFYQGYKTFDMQPAELLAQVKIPLPSNDEELRLYKISRRKDLDISSFTAAIRMKLDGEAIESCAIAYGAVGPVVLRLPETESFLIGRTFDLNTMEQAGYIAVKEIAPITDVRGGDEYRLQLARNVLKKFFHEVRAAGALA</sequence>
<dbReference type="InterPro" id="IPR006058">
    <property type="entry name" value="2Fe2S_fd_BS"/>
</dbReference>
<dbReference type="GO" id="GO:0005506">
    <property type="term" value="F:iron ion binding"/>
    <property type="evidence" value="ECO:0007669"/>
    <property type="project" value="InterPro"/>
</dbReference>
<gene>
    <name evidence="6" type="primary">ndhF</name>
    <name evidence="6" type="ORF">CA13_17460</name>
</gene>
<keyword evidence="6" id="KW-0560">Oxidoreductase</keyword>
<dbReference type="GO" id="GO:0051537">
    <property type="term" value="F:2 iron, 2 sulfur cluster binding"/>
    <property type="evidence" value="ECO:0007669"/>
    <property type="project" value="InterPro"/>
</dbReference>
<evidence type="ECO:0000313" key="7">
    <source>
        <dbReference type="Proteomes" id="UP000315010"/>
    </source>
</evidence>
<protein>
    <submittedName>
        <fullName evidence="6">Nicotinate dehydrogenase FAD-subunit</fullName>
        <ecNumber evidence="6">1.17.1.5</ecNumber>
    </submittedName>
</protein>
<dbReference type="InterPro" id="IPR036884">
    <property type="entry name" value="2Fe-2S-bd_dom_sf"/>
</dbReference>
<dbReference type="AlphaFoldDB" id="A0A5C5Z0X1"/>
<dbReference type="SUPFAM" id="SSF56176">
    <property type="entry name" value="FAD-binding/transporter-associated domain-like"/>
    <property type="match status" value="1"/>
</dbReference>
<keyword evidence="7" id="KW-1185">Reference proteome</keyword>
<dbReference type="RefSeq" id="WP_146395376.1">
    <property type="nucleotide sequence ID" value="NZ_SJPJ01000001.1"/>
</dbReference>
<dbReference type="InterPro" id="IPR016169">
    <property type="entry name" value="FAD-bd_PCMH_sub2"/>
</dbReference>
<dbReference type="InterPro" id="IPR012175">
    <property type="entry name" value="Xanth_DH_ssu_bac"/>
</dbReference>
<dbReference type="InterPro" id="IPR005107">
    <property type="entry name" value="CO_DH_flav_C"/>
</dbReference>
<dbReference type="InterPro" id="IPR016208">
    <property type="entry name" value="Ald_Oxase/xanthine_DH-like"/>
</dbReference>
<dbReference type="Gene3D" id="3.30.390.50">
    <property type="entry name" value="CO dehydrogenase flavoprotein, C-terminal domain"/>
    <property type="match status" value="1"/>
</dbReference>
<proteinExistence type="predicted"/>
<dbReference type="InterPro" id="IPR036683">
    <property type="entry name" value="CO_DH_flav_C_dom_sf"/>
</dbReference>
<dbReference type="SUPFAM" id="SSF55447">
    <property type="entry name" value="CO dehydrogenase flavoprotein C-terminal domain-like"/>
    <property type="match status" value="1"/>
</dbReference>
<dbReference type="InterPro" id="IPR016167">
    <property type="entry name" value="FAD-bd_PCMH_sub1"/>
</dbReference>
<dbReference type="PIRSF" id="PIRSF036557">
    <property type="entry name" value="XdhA_RC"/>
    <property type="match status" value="1"/>
</dbReference>
<dbReference type="Pfam" id="PF03450">
    <property type="entry name" value="CO_deh_flav_C"/>
    <property type="match status" value="1"/>
</dbReference>
<dbReference type="Pfam" id="PF01799">
    <property type="entry name" value="Fer2_2"/>
    <property type="match status" value="1"/>
</dbReference>
<evidence type="ECO:0000313" key="6">
    <source>
        <dbReference type="EMBL" id="TWT80333.1"/>
    </source>
</evidence>
<dbReference type="InterPro" id="IPR002888">
    <property type="entry name" value="2Fe-2S-bd"/>
</dbReference>
<dbReference type="Gene3D" id="3.30.465.10">
    <property type="match status" value="1"/>
</dbReference>